<comment type="caution">
    <text evidence="5">The sequence shown here is derived from an EMBL/GenBank/DDBJ whole genome shotgun (WGS) entry which is preliminary data.</text>
</comment>
<feature type="non-terminal residue" evidence="5">
    <location>
        <position position="1"/>
    </location>
</feature>
<gene>
    <name evidence="5" type="ORF">M9458_033537</name>
</gene>
<evidence type="ECO:0000313" key="5">
    <source>
        <dbReference type="EMBL" id="KAL0173226.1"/>
    </source>
</evidence>
<dbReference type="InterPro" id="IPR051476">
    <property type="entry name" value="Bac_ResReg_Asp_Phosphatase"/>
</dbReference>
<dbReference type="AlphaFoldDB" id="A0ABD0PIM8"/>
<dbReference type="Proteomes" id="UP001529510">
    <property type="component" value="Unassembled WGS sequence"/>
</dbReference>
<evidence type="ECO:0000256" key="1">
    <source>
        <dbReference type="ARBA" id="ARBA00004496"/>
    </source>
</evidence>
<feature type="non-terminal residue" evidence="5">
    <location>
        <position position="56"/>
    </location>
</feature>
<dbReference type="EMBL" id="JAMKFB020000016">
    <property type="protein sequence ID" value="KAL0173226.1"/>
    <property type="molecule type" value="Genomic_DNA"/>
</dbReference>
<evidence type="ECO:0000256" key="4">
    <source>
        <dbReference type="ARBA" id="ARBA00022803"/>
    </source>
</evidence>
<accession>A0ABD0PIM8</accession>
<keyword evidence="3" id="KW-0677">Repeat</keyword>
<dbReference type="PANTHER" id="PTHR46630:SF1">
    <property type="entry name" value="TETRATRICOPEPTIDE REPEAT PROTEIN 29"/>
    <property type="match status" value="1"/>
</dbReference>
<keyword evidence="6" id="KW-1185">Reference proteome</keyword>
<name>A0ABD0PIM8_CIRMR</name>
<comment type="subcellular location">
    <subcellularLocation>
        <location evidence="1">Cytoplasm</location>
    </subcellularLocation>
</comment>
<sequence length="56" mass="6699">QYGEVYDNHMLLARFFTEPEDEWLKHHFLQMALDSARKFKMDSGKREAEANLHMGQ</sequence>
<protein>
    <submittedName>
        <fullName evidence="5">Uncharacterized protein</fullName>
    </submittedName>
</protein>
<reference evidence="5 6" key="1">
    <citation type="submission" date="2024-05" db="EMBL/GenBank/DDBJ databases">
        <title>Genome sequencing and assembly of Indian major carp, Cirrhinus mrigala (Hamilton, 1822).</title>
        <authorList>
            <person name="Mohindra V."/>
            <person name="Chowdhury L.M."/>
            <person name="Lal K."/>
            <person name="Jena J.K."/>
        </authorList>
    </citation>
    <scope>NUCLEOTIDE SEQUENCE [LARGE SCALE GENOMIC DNA]</scope>
    <source>
        <strain evidence="5">CM1030</strain>
        <tissue evidence="5">Blood</tissue>
    </source>
</reference>
<organism evidence="5 6">
    <name type="scientific">Cirrhinus mrigala</name>
    <name type="common">Mrigala</name>
    <dbReference type="NCBI Taxonomy" id="683832"/>
    <lineage>
        <taxon>Eukaryota</taxon>
        <taxon>Metazoa</taxon>
        <taxon>Chordata</taxon>
        <taxon>Craniata</taxon>
        <taxon>Vertebrata</taxon>
        <taxon>Euteleostomi</taxon>
        <taxon>Actinopterygii</taxon>
        <taxon>Neopterygii</taxon>
        <taxon>Teleostei</taxon>
        <taxon>Ostariophysi</taxon>
        <taxon>Cypriniformes</taxon>
        <taxon>Cyprinidae</taxon>
        <taxon>Labeoninae</taxon>
        <taxon>Labeonini</taxon>
        <taxon>Cirrhinus</taxon>
    </lineage>
</organism>
<evidence type="ECO:0000256" key="3">
    <source>
        <dbReference type="ARBA" id="ARBA00022737"/>
    </source>
</evidence>
<evidence type="ECO:0000256" key="2">
    <source>
        <dbReference type="ARBA" id="ARBA00022490"/>
    </source>
</evidence>
<evidence type="ECO:0000313" key="6">
    <source>
        <dbReference type="Proteomes" id="UP001529510"/>
    </source>
</evidence>
<keyword evidence="4" id="KW-0802">TPR repeat</keyword>
<dbReference type="PANTHER" id="PTHR46630">
    <property type="entry name" value="TETRATRICOPEPTIDE REPEAT PROTEIN 29"/>
    <property type="match status" value="1"/>
</dbReference>
<proteinExistence type="predicted"/>
<dbReference type="GO" id="GO:0005737">
    <property type="term" value="C:cytoplasm"/>
    <property type="evidence" value="ECO:0007669"/>
    <property type="project" value="UniProtKB-SubCell"/>
</dbReference>
<keyword evidence="2" id="KW-0963">Cytoplasm</keyword>